<evidence type="ECO:0000313" key="2">
    <source>
        <dbReference type="Proteomes" id="UP000887159"/>
    </source>
</evidence>
<protein>
    <submittedName>
        <fullName evidence="1">Uncharacterized protein</fullName>
    </submittedName>
</protein>
<proteinExistence type="predicted"/>
<evidence type="ECO:0000313" key="1">
    <source>
        <dbReference type="EMBL" id="GFY03400.1"/>
    </source>
</evidence>
<accession>A0A8X6S2Q1</accession>
<dbReference type="Proteomes" id="UP000887159">
    <property type="component" value="Unassembled WGS sequence"/>
</dbReference>
<name>A0A8X6S2Q1_TRICX</name>
<comment type="caution">
    <text evidence="1">The sequence shown here is derived from an EMBL/GenBank/DDBJ whole genome shotgun (WGS) entry which is preliminary data.</text>
</comment>
<organism evidence="1 2">
    <name type="scientific">Trichonephila clavipes</name>
    <name type="common">Golden silk orbweaver</name>
    <name type="synonym">Nephila clavipes</name>
    <dbReference type="NCBI Taxonomy" id="2585209"/>
    <lineage>
        <taxon>Eukaryota</taxon>
        <taxon>Metazoa</taxon>
        <taxon>Ecdysozoa</taxon>
        <taxon>Arthropoda</taxon>
        <taxon>Chelicerata</taxon>
        <taxon>Arachnida</taxon>
        <taxon>Araneae</taxon>
        <taxon>Araneomorphae</taxon>
        <taxon>Entelegynae</taxon>
        <taxon>Araneoidea</taxon>
        <taxon>Nephilidae</taxon>
        <taxon>Trichonephila</taxon>
    </lineage>
</organism>
<dbReference type="AlphaFoldDB" id="A0A8X6S2Q1"/>
<reference evidence="1" key="1">
    <citation type="submission" date="2020-08" db="EMBL/GenBank/DDBJ databases">
        <title>Multicomponent nature underlies the extraordinary mechanical properties of spider dragline silk.</title>
        <authorList>
            <person name="Kono N."/>
            <person name="Nakamura H."/>
            <person name="Mori M."/>
            <person name="Yoshida Y."/>
            <person name="Ohtoshi R."/>
            <person name="Malay A.D."/>
            <person name="Moran D.A.P."/>
            <person name="Tomita M."/>
            <person name="Numata K."/>
            <person name="Arakawa K."/>
        </authorList>
    </citation>
    <scope>NUCLEOTIDE SEQUENCE</scope>
</reference>
<keyword evidence="2" id="KW-1185">Reference proteome</keyword>
<sequence>MCLSIFESCRGSLVVKVTDSWPACHEFEPITTADPPCRGAMHIKSVESSHVLPLLWYLGEGVSAQVSASSLDHDSKLPGPSSKTLE</sequence>
<dbReference type="EMBL" id="BMAU01021236">
    <property type="protein sequence ID" value="GFY03400.1"/>
    <property type="molecule type" value="Genomic_DNA"/>
</dbReference>
<gene>
    <name evidence="1" type="ORF">TNCV_1173581</name>
</gene>